<reference evidence="4" key="1">
    <citation type="submission" date="2016-10" db="EMBL/GenBank/DDBJ databases">
        <authorList>
            <person name="Varghese N."/>
            <person name="Submissions S."/>
        </authorList>
    </citation>
    <scope>NUCLEOTIDE SEQUENCE [LARGE SCALE GENOMIC DNA]</scope>
    <source>
        <strain evidence="4">DSM 25811 / CCM 8410 / LMG 26954 / E90</strain>
    </source>
</reference>
<dbReference type="Proteomes" id="UP000198757">
    <property type="component" value="Unassembled WGS sequence"/>
</dbReference>
<proteinExistence type="predicted"/>
<dbReference type="OrthoDB" id="1255149at2"/>
<evidence type="ECO:0008006" key="5">
    <source>
        <dbReference type="Google" id="ProtNLM"/>
    </source>
</evidence>
<evidence type="ECO:0000313" key="4">
    <source>
        <dbReference type="Proteomes" id="UP000198757"/>
    </source>
</evidence>
<keyword evidence="4" id="KW-1185">Reference proteome</keyword>
<evidence type="ECO:0000313" key="3">
    <source>
        <dbReference type="EMBL" id="SDE07321.1"/>
    </source>
</evidence>
<evidence type="ECO:0000256" key="1">
    <source>
        <dbReference type="SAM" id="MobiDB-lite"/>
    </source>
</evidence>
<name>A0A1G6ZXV3_NIADE</name>
<dbReference type="EMBL" id="FMZO01000020">
    <property type="protein sequence ID" value="SDE07321.1"/>
    <property type="molecule type" value="Genomic_DNA"/>
</dbReference>
<sequence>MLRIPVYTVLLLILFNACNGSGDANTPGPDTGQPEHPQQQDPGLHHTVPDTVPLTGHPESRPVHTGDSVIVLLVKEQDTTLLANIRKDYQQIHVRVPVTNTTQLDVKLQPEGKDRNLRVSQIEMPDGKTDGPFGSTMEYTTKKPGIYTLIIARSNMADGQVKGPVRIIVAKH</sequence>
<accession>A0A1G6ZXV3</accession>
<feature type="signal peptide" evidence="2">
    <location>
        <begin position="1"/>
        <end position="24"/>
    </location>
</feature>
<organism evidence="3 4">
    <name type="scientific">Niabella drilacis (strain DSM 25811 / CCM 8410 / CCUG 62505 / LMG 26954 / E90)</name>
    <dbReference type="NCBI Taxonomy" id="1285928"/>
    <lineage>
        <taxon>Bacteria</taxon>
        <taxon>Pseudomonadati</taxon>
        <taxon>Bacteroidota</taxon>
        <taxon>Chitinophagia</taxon>
        <taxon>Chitinophagales</taxon>
        <taxon>Chitinophagaceae</taxon>
        <taxon>Niabella</taxon>
    </lineage>
</organism>
<protein>
    <recommendedName>
        <fullName evidence="5">YtkA-like</fullName>
    </recommendedName>
</protein>
<dbReference type="AlphaFoldDB" id="A0A1G6ZXV3"/>
<evidence type="ECO:0000256" key="2">
    <source>
        <dbReference type="SAM" id="SignalP"/>
    </source>
</evidence>
<gene>
    <name evidence="3" type="ORF">SAMN04487894_1203</name>
</gene>
<feature type="chain" id="PRO_5011741137" description="YtkA-like" evidence="2">
    <location>
        <begin position="25"/>
        <end position="172"/>
    </location>
</feature>
<keyword evidence="2" id="KW-0732">Signal</keyword>
<feature type="region of interest" description="Disordered" evidence="1">
    <location>
        <begin position="23"/>
        <end position="63"/>
    </location>
</feature>
<dbReference type="RefSeq" id="WP_090392816.1">
    <property type="nucleotide sequence ID" value="NZ_FMZO01000020.1"/>
</dbReference>